<dbReference type="Proteomes" id="UP000216225">
    <property type="component" value="Unassembled WGS sequence"/>
</dbReference>
<comment type="similarity">
    <text evidence="2">Belongs to the outer membrane factor (OMF) (TC 1.B.17) family.</text>
</comment>
<dbReference type="AlphaFoldDB" id="A0A3R7ECW9"/>
<dbReference type="PANTHER" id="PTHR30026:SF22">
    <property type="entry name" value="OUTER MEMBRANE EFFLUX PROTEIN"/>
    <property type="match status" value="1"/>
</dbReference>
<proteinExistence type="inferred from homology"/>
<accession>A0A3R7ECW9</accession>
<feature type="region of interest" description="Disordered" evidence="8">
    <location>
        <begin position="1"/>
        <end position="22"/>
    </location>
</feature>
<evidence type="ECO:0000256" key="2">
    <source>
        <dbReference type="ARBA" id="ARBA00007613"/>
    </source>
</evidence>
<dbReference type="PANTHER" id="PTHR30026">
    <property type="entry name" value="OUTER MEMBRANE PROTEIN TOLC"/>
    <property type="match status" value="1"/>
</dbReference>
<dbReference type="SUPFAM" id="SSF56954">
    <property type="entry name" value="Outer membrane efflux proteins (OEP)"/>
    <property type="match status" value="1"/>
</dbReference>
<dbReference type="GO" id="GO:0015288">
    <property type="term" value="F:porin activity"/>
    <property type="evidence" value="ECO:0007669"/>
    <property type="project" value="TreeGrafter"/>
</dbReference>
<dbReference type="EMBL" id="NKDB02000003">
    <property type="protein sequence ID" value="RKJ95482.1"/>
    <property type="molecule type" value="Genomic_DNA"/>
</dbReference>
<evidence type="ECO:0000256" key="7">
    <source>
        <dbReference type="ARBA" id="ARBA00023237"/>
    </source>
</evidence>
<dbReference type="InterPro" id="IPR051906">
    <property type="entry name" value="TolC-like"/>
</dbReference>
<dbReference type="Gene3D" id="1.20.1600.10">
    <property type="entry name" value="Outer membrane efflux proteins (OEP)"/>
    <property type="match status" value="1"/>
</dbReference>
<dbReference type="Pfam" id="PF02321">
    <property type="entry name" value="OEP"/>
    <property type="match status" value="2"/>
</dbReference>
<evidence type="ECO:0000256" key="1">
    <source>
        <dbReference type="ARBA" id="ARBA00004442"/>
    </source>
</evidence>
<name>A0A3R7ECW9_9BURK</name>
<evidence type="ECO:0000256" key="4">
    <source>
        <dbReference type="ARBA" id="ARBA00022452"/>
    </source>
</evidence>
<keyword evidence="7" id="KW-0998">Cell outer membrane</keyword>
<keyword evidence="5" id="KW-0812">Transmembrane</keyword>
<reference evidence="9 10" key="1">
    <citation type="submission" date="2018-09" db="EMBL/GenBank/DDBJ databases">
        <title>Genome comparison of Alicycliphilus sp. BQ1, a polyurethanolytic bacterium, with its closest phylogenetic relatives Alicycliphilus denitrificans BC and K601, unable to attack polyurethane.</title>
        <authorList>
            <person name="Loza-Tavera H."/>
            <person name="Lozano L."/>
            <person name="Cevallos M."/>
            <person name="Maya-Lucas O."/>
            <person name="Garcia-Mena J."/>
            <person name="Hernandez J."/>
        </authorList>
    </citation>
    <scope>NUCLEOTIDE SEQUENCE [LARGE SCALE GENOMIC DNA]</scope>
    <source>
        <strain evidence="9 10">BQ1</strain>
    </source>
</reference>
<dbReference type="GO" id="GO:0015562">
    <property type="term" value="F:efflux transmembrane transporter activity"/>
    <property type="evidence" value="ECO:0007669"/>
    <property type="project" value="InterPro"/>
</dbReference>
<dbReference type="InterPro" id="IPR003423">
    <property type="entry name" value="OMP_efflux"/>
</dbReference>
<evidence type="ECO:0000313" key="9">
    <source>
        <dbReference type="EMBL" id="RKJ95482.1"/>
    </source>
</evidence>
<dbReference type="GO" id="GO:0009279">
    <property type="term" value="C:cell outer membrane"/>
    <property type="evidence" value="ECO:0007669"/>
    <property type="project" value="UniProtKB-SubCell"/>
</dbReference>
<organism evidence="9 10">
    <name type="scientific">Alicycliphilus denitrificans</name>
    <dbReference type="NCBI Taxonomy" id="179636"/>
    <lineage>
        <taxon>Bacteria</taxon>
        <taxon>Pseudomonadati</taxon>
        <taxon>Pseudomonadota</taxon>
        <taxon>Betaproteobacteria</taxon>
        <taxon>Burkholderiales</taxon>
        <taxon>Comamonadaceae</taxon>
        <taxon>Alicycliphilus</taxon>
    </lineage>
</organism>
<gene>
    <name evidence="9" type="ORF">CE154_016220</name>
</gene>
<dbReference type="InterPro" id="IPR010130">
    <property type="entry name" value="T1SS_OMP_TolC"/>
</dbReference>
<protein>
    <submittedName>
        <fullName evidence="9">Type I secretion protein TolC</fullName>
    </submittedName>
</protein>
<evidence type="ECO:0000256" key="3">
    <source>
        <dbReference type="ARBA" id="ARBA00022448"/>
    </source>
</evidence>
<evidence type="ECO:0000256" key="6">
    <source>
        <dbReference type="ARBA" id="ARBA00023136"/>
    </source>
</evidence>
<comment type="caution">
    <text evidence="9">The sequence shown here is derived from an EMBL/GenBank/DDBJ whole genome shotgun (WGS) entry which is preliminary data.</text>
</comment>
<evidence type="ECO:0000256" key="5">
    <source>
        <dbReference type="ARBA" id="ARBA00022692"/>
    </source>
</evidence>
<evidence type="ECO:0000256" key="8">
    <source>
        <dbReference type="SAM" id="MobiDB-lite"/>
    </source>
</evidence>
<comment type="subcellular location">
    <subcellularLocation>
        <location evidence="1">Cell outer membrane</location>
    </subcellularLocation>
</comment>
<dbReference type="GO" id="GO:1990281">
    <property type="term" value="C:efflux pump complex"/>
    <property type="evidence" value="ECO:0007669"/>
    <property type="project" value="TreeGrafter"/>
</dbReference>
<keyword evidence="6" id="KW-0472">Membrane</keyword>
<sequence length="477" mass="50816">MNTSSFPTTRPHPGGQGSFRLRGMRGRKGAAFSCPAPMAAVCLGLMLWAGTAQAQPAATGPLSLDEAVRAAARWHPGVRNAAQQLLQANEGIAMARSGYLPQVRAGIGAQFGNNNISSYDSRRVQTGTLGVSQMLYDFGKVASVVDEAEAATRATRAQVQQSIDDVARDTAQAWVEVHRQQALGQVAREQIDGVQALADLVIERERKGAGTRSDVAQAQARVEAARVQVLGADALASRARLNLMNLVGGRSADGIAGEPPAWLAQACGADAAEPATPAVRLANARREEADAQVRGARARRLPTLSLDGTINHALSGQSQIAGGSSTNTVVALNFSVPLYEGGGGDARERAAGHALGAADAALEQARQTARQNLDDARSLAQSYVRRDPALAARVESIRTTRDLYRQQYLQLGTRSLLDLLNSEQEYHAARFEQVESRHEQYRLGTLCLYNTDRLRSAFGLEEAQDATTTAATGWSAR</sequence>
<keyword evidence="3" id="KW-0813">Transport</keyword>
<evidence type="ECO:0000313" key="10">
    <source>
        <dbReference type="Proteomes" id="UP000216225"/>
    </source>
</evidence>
<keyword evidence="4" id="KW-1134">Transmembrane beta strand</keyword>
<dbReference type="NCBIfam" id="TIGR01844">
    <property type="entry name" value="type_I_sec_TolC"/>
    <property type="match status" value="1"/>
</dbReference>